<evidence type="ECO:0000313" key="2">
    <source>
        <dbReference type="EMBL" id="CAH0726448.1"/>
    </source>
</evidence>
<proteinExistence type="predicted"/>
<dbReference type="EMBL" id="OV170226">
    <property type="protein sequence ID" value="CAH0726448.1"/>
    <property type="molecule type" value="Genomic_DNA"/>
</dbReference>
<protein>
    <submittedName>
        <fullName evidence="2">Uncharacterized protein</fullName>
    </submittedName>
</protein>
<evidence type="ECO:0000256" key="1">
    <source>
        <dbReference type="SAM" id="MobiDB-lite"/>
    </source>
</evidence>
<sequence length="88" mass="9679">MNLSYGAPVSRKHIISPSEASSAITSPTHSIASSRMPPRHEFDRAPKDFDEDNFEKRSSNTRYADNKDETETIEIAPGITVEGSVADL</sequence>
<name>A0A8J9VNG3_9NEOP</name>
<feature type="non-terminal residue" evidence="2">
    <location>
        <position position="88"/>
    </location>
</feature>
<reference evidence="2" key="1">
    <citation type="submission" date="2021-12" db="EMBL/GenBank/DDBJ databases">
        <authorList>
            <person name="Martin H S."/>
        </authorList>
    </citation>
    <scope>NUCLEOTIDE SEQUENCE</scope>
</reference>
<organism evidence="2 3">
    <name type="scientific">Brenthis ino</name>
    <name type="common">lesser marbled fritillary</name>
    <dbReference type="NCBI Taxonomy" id="405034"/>
    <lineage>
        <taxon>Eukaryota</taxon>
        <taxon>Metazoa</taxon>
        <taxon>Ecdysozoa</taxon>
        <taxon>Arthropoda</taxon>
        <taxon>Hexapoda</taxon>
        <taxon>Insecta</taxon>
        <taxon>Pterygota</taxon>
        <taxon>Neoptera</taxon>
        <taxon>Endopterygota</taxon>
        <taxon>Lepidoptera</taxon>
        <taxon>Glossata</taxon>
        <taxon>Ditrysia</taxon>
        <taxon>Papilionoidea</taxon>
        <taxon>Nymphalidae</taxon>
        <taxon>Heliconiinae</taxon>
        <taxon>Argynnini</taxon>
        <taxon>Brenthis</taxon>
    </lineage>
</organism>
<feature type="region of interest" description="Disordered" evidence="1">
    <location>
        <begin position="1"/>
        <end position="69"/>
    </location>
</feature>
<keyword evidence="3" id="KW-1185">Reference proteome</keyword>
<evidence type="ECO:0000313" key="3">
    <source>
        <dbReference type="Proteomes" id="UP000838878"/>
    </source>
</evidence>
<feature type="compositionally biased region" description="Polar residues" evidence="1">
    <location>
        <begin position="18"/>
        <end position="33"/>
    </location>
</feature>
<gene>
    <name evidence="2" type="ORF">BINO364_LOCUS11904</name>
</gene>
<dbReference type="Proteomes" id="UP000838878">
    <property type="component" value="Chromosome 6"/>
</dbReference>
<feature type="compositionally biased region" description="Basic and acidic residues" evidence="1">
    <location>
        <begin position="38"/>
        <end position="69"/>
    </location>
</feature>
<dbReference type="AlphaFoldDB" id="A0A8J9VNG3"/>
<accession>A0A8J9VNG3</accession>